<feature type="region of interest" description="Disordered" evidence="1">
    <location>
        <begin position="984"/>
        <end position="1009"/>
    </location>
</feature>
<evidence type="ECO:0000313" key="3">
    <source>
        <dbReference type="Proteomes" id="UP001295684"/>
    </source>
</evidence>
<dbReference type="EMBL" id="CAMPGE010019028">
    <property type="protein sequence ID" value="CAI2377389.1"/>
    <property type="molecule type" value="Genomic_DNA"/>
</dbReference>
<name>A0AAD2D1G9_EUPCR</name>
<dbReference type="InterPro" id="IPR012340">
    <property type="entry name" value="NA-bd_OB-fold"/>
</dbReference>
<gene>
    <name evidence="2" type="ORF">ECRASSUSDP1_LOCUS18773</name>
</gene>
<organism evidence="2 3">
    <name type="scientific">Euplotes crassus</name>
    <dbReference type="NCBI Taxonomy" id="5936"/>
    <lineage>
        <taxon>Eukaryota</taxon>
        <taxon>Sar</taxon>
        <taxon>Alveolata</taxon>
        <taxon>Ciliophora</taxon>
        <taxon>Intramacronucleata</taxon>
        <taxon>Spirotrichea</taxon>
        <taxon>Hypotrichia</taxon>
        <taxon>Euplotida</taxon>
        <taxon>Euplotidae</taxon>
        <taxon>Moneuplotes</taxon>
    </lineage>
</organism>
<feature type="compositionally biased region" description="Basic residues" evidence="1">
    <location>
        <begin position="988"/>
        <end position="1003"/>
    </location>
</feature>
<dbReference type="Proteomes" id="UP001295684">
    <property type="component" value="Unassembled WGS sequence"/>
</dbReference>
<reference evidence="2" key="1">
    <citation type="submission" date="2023-07" db="EMBL/GenBank/DDBJ databases">
        <authorList>
            <consortium name="AG Swart"/>
            <person name="Singh M."/>
            <person name="Singh A."/>
            <person name="Seah K."/>
            <person name="Emmerich C."/>
        </authorList>
    </citation>
    <scope>NUCLEOTIDE SEQUENCE</scope>
    <source>
        <strain evidence="2">DP1</strain>
    </source>
</reference>
<accession>A0AAD2D1G9</accession>
<evidence type="ECO:0000256" key="1">
    <source>
        <dbReference type="SAM" id="MobiDB-lite"/>
    </source>
</evidence>
<keyword evidence="3" id="KW-1185">Reference proteome</keyword>
<dbReference type="Gene3D" id="2.40.50.140">
    <property type="entry name" value="Nucleic acid-binding proteins"/>
    <property type="match status" value="1"/>
</dbReference>
<proteinExistence type="predicted"/>
<feature type="region of interest" description="Disordered" evidence="1">
    <location>
        <begin position="45"/>
        <end position="68"/>
    </location>
</feature>
<feature type="region of interest" description="Disordered" evidence="1">
    <location>
        <begin position="284"/>
        <end position="318"/>
    </location>
</feature>
<dbReference type="AlphaFoldDB" id="A0AAD2D1G9"/>
<feature type="compositionally biased region" description="Low complexity" evidence="1">
    <location>
        <begin position="290"/>
        <end position="305"/>
    </location>
</feature>
<protein>
    <submittedName>
        <fullName evidence="2">Uncharacterized protein</fullName>
    </submittedName>
</protein>
<evidence type="ECO:0000313" key="2">
    <source>
        <dbReference type="EMBL" id="CAI2377389.1"/>
    </source>
</evidence>
<comment type="caution">
    <text evidence="2">The sequence shown here is derived from an EMBL/GenBank/DDBJ whole genome shotgun (WGS) entry which is preliminary data.</text>
</comment>
<sequence>MNPNKKVRDIEETSDIDSELLYDIMSPTQNDNYLISSKYKRDSSFIKSNEGGENMSGRKDFIPPTRKQYLKPPEGFTKLSSVQEESESKSGLSNQKNFLCNKDIDNLALSMMKMCIENNEKRIFELQNENKDKNKIIQELIYKLMHCSCGCGAIQKDKVLNPSMVCITPVKSIKKSEKQNFDFRRDEQEQTIMKEKYKKMIQSNEFTDEPIDLEPDMPSVVKGSTTFRVGKDTPARVESNFCFGGGNVRIRAKALNMEKVSKLFDEIDDDLKPYDGEVDQKDLETLEPANSKASPKKLSPSSKSSSKNKRRKAKQNDFKFVNKPVLNEDASFALLGKKRKMEIDENEDNSSYEGKRSNTSKDNSEAIVNIYKIANLKDIISNCKETEITPKHPEFNYPVCNLLEQKMKATCICRIGLNILKTDKAIINCLICQGKGELEMNQSSKSHLERSQLVKVIIQCLEEYKYEDSLTEDWIVNQLQHIFRVSENLSLDYILTQIYLRHSNEMNRGKLAPLILSRCLVKDECISKCMNLWVIDIQHCNEEMTILRLSDYFYSINIIFKPKQFPDDQYFLSKIHEGRFKVGTKVKCQNIVPCDIPLENAQEYTNPVVNAQSRDTFKLCYNSCEILALDDQIGECEGALYKSIGSLKQLGGATCNLKATILDILPTFYFGMKGSYSRNTHEFIQSDIYSKIHDEIQGLEENSERNADLNLQEIEQIVKEKHKYDPARSCFGLILKNFGDQEVEDPKTMLVLISDWPEEKIYELKSGDVLDLNYLISDQYGANSYPYNLVFKMNKSSALSKIELSGESEDIKDFGIKEYYPEFKSSQASFHEENDFEYTPSKFINITGVVIKIFQCNEPRNSAKEKELRSLIIITSCLTLVSVNIHSNCFILSKFLKQGDVIYIENLCYETSNQYHKETQETVLLRNNFENEDKSKETINQFKSCNFTTINKSSKSEIISQDLKDLKDLVSEYAKDLQSGAYKEKIRSNSRRKSSKKTTRRSRVSSLKLESSQDSDKFHNLLKLCEDMLGCKIDTFEVKEVKSKKGSHRNKFL</sequence>